<evidence type="ECO:0000259" key="4">
    <source>
        <dbReference type="PROSITE" id="PS51035"/>
    </source>
</evidence>
<protein>
    <recommendedName>
        <fullName evidence="7">BAG domain-containing protein</fullName>
    </recommendedName>
</protein>
<dbReference type="STRING" id="930991.A0A0D0DQY1"/>
<reference evidence="6" key="2">
    <citation type="submission" date="2015-01" db="EMBL/GenBank/DDBJ databases">
        <title>Evolutionary Origins and Diversification of the Mycorrhizal Mutualists.</title>
        <authorList>
            <consortium name="DOE Joint Genome Institute"/>
            <consortium name="Mycorrhizal Genomics Consortium"/>
            <person name="Kohler A."/>
            <person name="Kuo A."/>
            <person name="Nagy L.G."/>
            <person name="Floudas D."/>
            <person name="Copeland A."/>
            <person name="Barry K.W."/>
            <person name="Cichocki N."/>
            <person name="Veneault-Fourrey C."/>
            <person name="LaButti K."/>
            <person name="Lindquist E.A."/>
            <person name="Lipzen A."/>
            <person name="Lundell T."/>
            <person name="Morin E."/>
            <person name="Murat C."/>
            <person name="Riley R."/>
            <person name="Ohm R."/>
            <person name="Sun H."/>
            <person name="Tunlid A."/>
            <person name="Henrissat B."/>
            <person name="Grigoriev I.V."/>
            <person name="Hibbett D.S."/>
            <person name="Martin F."/>
        </authorList>
    </citation>
    <scope>NUCLEOTIDE SEQUENCE [LARGE SCALE GENOMIC DNA]</scope>
    <source>
        <strain evidence="6">Ve08.2h10</strain>
    </source>
</reference>
<sequence length="224" mass="24185">MIRVKWGRDVLHFPVPPPNTPLGKLRADLAEYTHLPPTSFKLIHAGAVMKDDSAPLSAYKIRENSTIALIGGHLIPETPSTITVPRPAPPKQKAPQTEESTVSAIRAELDRVRSTLVPDVHAFVIALPHLHPAAESTTLAAPSMPASGTSPTPDISSTSDLSSSPKPSSLEHTRLSELLLQSLLRLDALHMSGADWPEARQQRKAAVREVQGILDRLDGAWAAR</sequence>
<dbReference type="SUPFAM" id="SSF63491">
    <property type="entry name" value="BAG domain"/>
    <property type="match status" value="1"/>
</dbReference>
<dbReference type="FunCoup" id="A0A0D0DQY1">
    <property type="interactions" value="191"/>
</dbReference>
<dbReference type="CDD" id="cd17039">
    <property type="entry name" value="Ubl_ubiquitin_like"/>
    <property type="match status" value="1"/>
</dbReference>
<dbReference type="Gene3D" id="3.10.20.90">
    <property type="entry name" value="Phosphatidylinositol 3-kinase Catalytic Subunit, Chain A, domain 1"/>
    <property type="match status" value="1"/>
</dbReference>
<evidence type="ECO:0000313" key="5">
    <source>
        <dbReference type="EMBL" id="KIK95118.1"/>
    </source>
</evidence>
<accession>A0A0D0DQY1</accession>
<dbReference type="OrthoDB" id="417450at2759"/>
<feature type="domain" description="Ubiquitin-like" evidence="3">
    <location>
        <begin position="25"/>
        <end position="70"/>
    </location>
</feature>
<evidence type="ECO:0008006" key="7">
    <source>
        <dbReference type="Google" id="ProtNLM"/>
    </source>
</evidence>
<feature type="domain" description="BAG" evidence="4">
    <location>
        <begin position="169"/>
        <end position="221"/>
    </location>
</feature>
<dbReference type="GO" id="GO:0050821">
    <property type="term" value="P:protein stabilization"/>
    <property type="evidence" value="ECO:0007669"/>
    <property type="project" value="TreeGrafter"/>
</dbReference>
<dbReference type="InParanoid" id="A0A0D0DQY1"/>
<dbReference type="Gene3D" id="1.20.58.120">
    <property type="entry name" value="BAG domain"/>
    <property type="match status" value="1"/>
</dbReference>
<dbReference type="Pfam" id="PF02179">
    <property type="entry name" value="BAG"/>
    <property type="match status" value="1"/>
</dbReference>
<evidence type="ECO:0000256" key="2">
    <source>
        <dbReference type="SAM" id="MobiDB-lite"/>
    </source>
</evidence>
<dbReference type="PANTHER" id="PTHR12329">
    <property type="entry name" value="BCL2-ASSOCIATED ATHANOGENE"/>
    <property type="match status" value="1"/>
</dbReference>
<dbReference type="GO" id="GO:0051087">
    <property type="term" value="F:protein-folding chaperone binding"/>
    <property type="evidence" value="ECO:0007669"/>
    <property type="project" value="InterPro"/>
</dbReference>
<dbReference type="InterPro" id="IPR039773">
    <property type="entry name" value="BAG_chaperone_regulator"/>
</dbReference>
<dbReference type="PROSITE" id="PS51035">
    <property type="entry name" value="BAG"/>
    <property type="match status" value="1"/>
</dbReference>
<dbReference type="InterPro" id="IPR003103">
    <property type="entry name" value="BAG_domain"/>
</dbReference>
<dbReference type="InterPro" id="IPR036533">
    <property type="entry name" value="BAG_dom_sf"/>
</dbReference>
<dbReference type="GO" id="GO:0016020">
    <property type="term" value="C:membrane"/>
    <property type="evidence" value="ECO:0007669"/>
    <property type="project" value="TreeGrafter"/>
</dbReference>
<evidence type="ECO:0000313" key="6">
    <source>
        <dbReference type="Proteomes" id="UP000054538"/>
    </source>
</evidence>
<evidence type="ECO:0000256" key="1">
    <source>
        <dbReference type="ARBA" id="ARBA00023186"/>
    </source>
</evidence>
<organism evidence="5 6">
    <name type="scientific">Paxillus rubicundulus Ve08.2h10</name>
    <dbReference type="NCBI Taxonomy" id="930991"/>
    <lineage>
        <taxon>Eukaryota</taxon>
        <taxon>Fungi</taxon>
        <taxon>Dikarya</taxon>
        <taxon>Basidiomycota</taxon>
        <taxon>Agaricomycotina</taxon>
        <taxon>Agaricomycetes</taxon>
        <taxon>Agaricomycetidae</taxon>
        <taxon>Boletales</taxon>
        <taxon>Paxilineae</taxon>
        <taxon>Paxillaceae</taxon>
        <taxon>Paxillus</taxon>
    </lineage>
</organism>
<evidence type="ECO:0000259" key="3">
    <source>
        <dbReference type="PROSITE" id="PS50053"/>
    </source>
</evidence>
<dbReference type="SUPFAM" id="SSF54236">
    <property type="entry name" value="Ubiquitin-like"/>
    <property type="match status" value="1"/>
</dbReference>
<gene>
    <name evidence="5" type="ORF">PAXRUDRAFT_827341</name>
</gene>
<dbReference type="InterPro" id="IPR029071">
    <property type="entry name" value="Ubiquitin-like_domsf"/>
</dbReference>
<feature type="region of interest" description="Disordered" evidence="2">
    <location>
        <begin position="139"/>
        <end position="172"/>
    </location>
</feature>
<proteinExistence type="predicted"/>
<dbReference type="GO" id="GO:0005829">
    <property type="term" value="C:cytosol"/>
    <property type="evidence" value="ECO:0007669"/>
    <property type="project" value="TreeGrafter"/>
</dbReference>
<dbReference type="GO" id="GO:0000774">
    <property type="term" value="F:adenyl-nucleotide exchange factor activity"/>
    <property type="evidence" value="ECO:0007669"/>
    <property type="project" value="TreeGrafter"/>
</dbReference>
<dbReference type="PANTHER" id="PTHR12329:SF16">
    <property type="entry name" value="BAG FAMILY MOLECULAR CHAPERONE REGULATOR 1"/>
    <property type="match status" value="1"/>
</dbReference>
<dbReference type="Proteomes" id="UP000054538">
    <property type="component" value="Unassembled WGS sequence"/>
</dbReference>
<name>A0A0D0DQY1_9AGAM</name>
<keyword evidence="1" id="KW-0143">Chaperone</keyword>
<reference evidence="5 6" key="1">
    <citation type="submission" date="2014-04" db="EMBL/GenBank/DDBJ databases">
        <authorList>
            <consortium name="DOE Joint Genome Institute"/>
            <person name="Kuo A."/>
            <person name="Kohler A."/>
            <person name="Jargeat P."/>
            <person name="Nagy L.G."/>
            <person name="Floudas D."/>
            <person name="Copeland A."/>
            <person name="Barry K.W."/>
            <person name="Cichocki N."/>
            <person name="Veneault-Fourrey C."/>
            <person name="LaButti K."/>
            <person name="Lindquist E.A."/>
            <person name="Lipzen A."/>
            <person name="Lundell T."/>
            <person name="Morin E."/>
            <person name="Murat C."/>
            <person name="Sun H."/>
            <person name="Tunlid A."/>
            <person name="Henrissat B."/>
            <person name="Grigoriev I.V."/>
            <person name="Hibbett D.S."/>
            <person name="Martin F."/>
            <person name="Nordberg H.P."/>
            <person name="Cantor M.N."/>
            <person name="Hua S.X."/>
        </authorList>
    </citation>
    <scope>NUCLEOTIDE SEQUENCE [LARGE SCALE GENOMIC DNA]</scope>
    <source>
        <strain evidence="5 6">Ve08.2h10</strain>
    </source>
</reference>
<dbReference type="AlphaFoldDB" id="A0A0D0DQY1"/>
<dbReference type="GO" id="GO:0005634">
    <property type="term" value="C:nucleus"/>
    <property type="evidence" value="ECO:0007669"/>
    <property type="project" value="TreeGrafter"/>
</dbReference>
<dbReference type="Pfam" id="PF00240">
    <property type="entry name" value="ubiquitin"/>
    <property type="match status" value="1"/>
</dbReference>
<dbReference type="EMBL" id="KN825063">
    <property type="protein sequence ID" value="KIK95118.1"/>
    <property type="molecule type" value="Genomic_DNA"/>
</dbReference>
<feature type="region of interest" description="Disordered" evidence="2">
    <location>
        <begin position="78"/>
        <end position="102"/>
    </location>
</feature>
<dbReference type="SMART" id="SM00213">
    <property type="entry name" value="UBQ"/>
    <property type="match status" value="1"/>
</dbReference>
<feature type="compositionally biased region" description="Low complexity" evidence="2">
    <location>
        <begin position="147"/>
        <end position="168"/>
    </location>
</feature>
<dbReference type="InterPro" id="IPR000626">
    <property type="entry name" value="Ubiquitin-like_dom"/>
</dbReference>
<keyword evidence="6" id="KW-1185">Reference proteome</keyword>
<dbReference type="PROSITE" id="PS50053">
    <property type="entry name" value="UBIQUITIN_2"/>
    <property type="match status" value="1"/>
</dbReference>
<dbReference type="HOGENOM" id="CLU_082772_0_0_1"/>